<proteinExistence type="predicted"/>
<dbReference type="AlphaFoldDB" id="A0ABD1LHH5"/>
<evidence type="ECO:0000256" key="1">
    <source>
        <dbReference type="SAM" id="MobiDB-lite"/>
    </source>
</evidence>
<organism evidence="3 4">
    <name type="scientific">Flemingia macrophylla</name>
    <dbReference type="NCBI Taxonomy" id="520843"/>
    <lineage>
        <taxon>Eukaryota</taxon>
        <taxon>Viridiplantae</taxon>
        <taxon>Streptophyta</taxon>
        <taxon>Embryophyta</taxon>
        <taxon>Tracheophyta</taxon>
        <taxon>Spermatophyta</taxon>
        <taxon>Magnoliopsida</taxon>
        <taxon>eudicotyledons</taxon>
        <taxon>Gunneridae</taxon>
        <taxon>Pentapetalae</taxon>
        <taxon>rosids</taxon>
        <taxon>fabids</taxon>
        <taxon>Fabales</taxon>
        <taxon>Fabaceae</taxon>
        <taxon>Papilionoideae</taxon>
        <taxon>50 kb inversion clade</taxon>
        <taxon>NPAAA clade</taxon>
        <taxon>indigoferoid/millettioid clade</taxon>
        <taxon>Phaseoleae</taxon>
        <taxon>Flemingia</taxon>
    </lineage>
</organism>
<dbReference type="Proteomes" id="UP001603857">
    <property type="component" value="Unassembled WGS sequence"/>
</dbReference>
<feature type="domain" description="CCD97-like C-terminal" evidence="2">
    <location>
        <begin position="44"/>
        <end position="120"/>
    </location>
</feature>
<comment type="caution">
    <text evidence="3">The sequence shown here is derived from an EMBL/GenBank/DDBJ whole genome shotgun (WGS) entry which is preliminary data.</text>
</comment>
<feature type="region of interest" description="Disordered" evidence="1">
    <location>
        <begin position="23"/>
        <end position="55"/>
    </location>
</feature>
<evidence type="ECO:0000259" key="2">
    <source>
        <dbReference type="Pfam" id="PF09747"/>
    </source>
</evidence>
<dbReference type="PANTHER" id="PTHR31840:SF1">
    <property type="entry name" value="COILED-COIL DOMAIN-CONTAINING PROTEIN 97"/>
    <property type="match status" value="1"/>
</dbReference>
<feature type="compositionally biased region" description="Polar residues" evidence="1">
    <location>
        <begin position="25"/>
        <end position="36"/>
    </location>
</feature>
<evidence type="ECO:0000313" key="3">
    <source>
        <dbReference type="EMBL" id="KAL2322972.1"/>
    </source>
</evidence>
<dbReference type="InterPro" id="IPR018613">
    <property type="entry name" value="Ccdc97-like"/>
</dbReference>
<name>A0ABD1LHH5_9FABA</name>
<gene>
    <name evidence="3" type="ORF">Fmac_027351</name>
</gene>
<dbReference type="InterPro" id="IPR040233">
    <property type="entry name" value="CCD97-like_C"/>
</dbReference>
<dbReference type="Pfam" id="PF09747">
    <property type="entry name" value="CCD97-like_C"/>
    <property type="match status" value="1"/>
</dbReference>
<sequence>MWGVSCNLGGLKIGGKIQGYEPAEQLQSASPAQSKAKTLFQRHGNENDGNPGRVIGEPTLSAEELEDRMNQFTYIMQQKFLLGEDGEHLDYTKIDNDESLDDHWQREANIDAEERYFADD</sequence>
<protein>
    <recommendedName>
        <fullName evidence="2">CCD97-like C-terminal domain-containing protein</fullName>
    </recommendedName>
</protein>
<dbReference type="EMBL" id="JBGMDY010000009">
    <property type="protein sequence ID" value="KAL2322972.1"/>
    <property type="molecule type" value="Genomic_DNA"/>
</dbReference>
<keyword evidence="4" id="KW-1185">Reference proteome</keyword>
<evidence type="ECO:0000313" key="4">
    <source>
        <dbReference type="Proteomes" id="UP001603857"/>
    </source>
</evidence>
<dbReference type="PANTHER" id="PTHR31840">
    <property type="entry name" value="COILED-COIL DOMAIN-CONTAINING PROTEIN 97"/>
    <property type="match status" value="1"/>
</dbReference>
<accession>A0ABD1LHH5</accession>
<reference evidence="3 4" key="1">
    <citation type="submission" date="2024-08" db="EMBL/GenBank/DDBJ databases">
        <title>Insights into the chromosomal genome structure of Flemingia macrophylla.</title>
        <authorList>
            <person name="Ding Y."/>
            <person name="Zhao Y."/>
            <person name="Bi W."/>
            <person name="Wu M."/>
            <person name="Zhao G."/>
            <person name="Gong Y."/>
            <person name="Li W."/>
            <person name="Zhang P."/>
        </authorList>
    </citation>
    <scope>NUCLEOTIDE SEQUENCE [LARGE SCALE GENOMIC DNA]</scope>
    <source>
        <strain evidence="3">DYQJB</strain>
        <tissue evidence="3">Leaf</tissue>
    </source>
</reference>